<dbReference type="AlphaFoldDB" id="A0A2P5EGN9"/>
<proteinExistence type="predicted"/>
<evidence type="ECO:0000256" key="1">
    <source>
        <dbReference type="SAM" id="MobiDB-lite"/>
    </source>
</evidence>
<sequence>SFTTSFSISPHHLLSSLHIYPSFTPSPPSSPYTQLACSPTPSVSPSASSSPPPSLSILFPGPSRSPYLLSLSLPEAPSNMCPANILTHALPGILACKSP</sequence>
<dbReference type="EMBL" id="JXTC01000158">
    <property type="protein sequence ID" value="PON84698.1"/>
    <property type="molecule type" value="Genomic_DNA"/>
</dbReference>
<keyword evidence="3" id="KW-1185">Reference proteome</keyword>
<dbReference type="InParanoid" id="A0A2P5EGN9"/>
<reference evidence="3" key="1">
    <citation type="submission" date="2016-06" db="EMBL/GenBank/DDBJ databases">
        <title>Parallel loss of symbiosis genes in relatives of nitrogen-fixing non-legume Parasponia.</title>
        <authorList>
            <person name="Van Velzen R."/>
            <person name="Holmer R."/>
            <person name="Bu F."/>
            <person name="Rutten L."/>
            <person name="Van Zeijl A."/>
            <person name="Liu W."/>
            <person name="Santuari L."/>
            <person name="Cao Q."/>
            <person name="Sharma T."/>
            <person name="Shen D."/>
            <person name="Roswanjaya Y."/>
            <person name="Wardhani T."/>
            <person name="Kalhor M.S."/>
            <person name="Jansen J."/>
            <person name="Van den Hoogen J."/>
            <person name="Gungor B."/>
            <person name="Hartog M."/>
            <person name="Hontelez J."/>
            <person name="Verver J."/>
            <person name="Yang W.-C."/>
            <person name="Schijlen E."/>
            <person name="Repin R."/>
            <person name="Schilthuizen M."/>
            <person name="Schranz E."/>
            <person name="Heidstra R."/>
            <person name="Miyata K."/>
            <person name="Fedorova E."/>
            <person name="Kohlen W."/>
            <person name="Bisseling T."/>
            <person name="Smit S."/>
            <person name="Geurts R."/>
        </authorList>
    </citation>
    <scope>NUCLEOTIDE SEQUENCE [LARGE SCALE GENOMIC DNA]</scope>
    <source>
        <strain evidence="3">cv. RG33-2</strain>
    </source>
</reference>
<name>A0A2P5EGN9_TREOI</name>
<feature type="compositionally biased region" description="Low complexity" evidence="1">
    <location>
        <begin position="38"/>
        <end position="55"/>
    </location>
</feature>
<dbReference type="Proteomes" id="UP000237000">
    <property type="component" value="Unassembled WGS sequence"/>
</dbReference>
<accession>A0A2P5EGN9</accession>
<evidence type="ECO:0000313" key="3">
    <source>
        <dbReference type="Proteomes" id="UP000237000"/>
    </source>
</evidence>
<gene>
    <name evidence="2" type="ORF">TorRG33x02_195250</name>
</gene>
<comment type="caution">
    <text evidence="2">The sequence shown here is derived from an EMBL/GenBank/DDBJ whole genome shotgun (WGS) entry which is preliminary data.</text>
</comment>
<feature type="non-terminal residue" evidence="2">
    <location>
        <position position="1"/>
    </location>
</feature>
<evidence type="ECO:0000313" key="2">
    <source>
        <dbReference type="EMBL" id="PON84698.1"/>
    </source>
</evidence>
<feature type="region of interest" description="Disordered" evidence="1">
    <location>
        <begin position="25"/>
        <end position="55"/>
    </location>
</feature>
<protein>
    <submittedName>
        <fullName evidence="2">Uncharacterized protein</fullName>
    </submittedName>
</protein>
<organism evidence="2 3">
    <name type="scientific">Trema orientale</name>
    <name type="common">Charcoal tree</name>
    <name type="synonym">Celtis orientalis</name>
    <dbReference type="NCBI Taxonomy" id="63057"/>
    <lineage>
        <taxon>Eukaryota</taxon>
        <taxon>Viridiplantae</taxon>
        <taxon>Streptophyta</taxon>
        <taxon>Embryophyta</taxon>
        <taxon>Tracheophyta</taxon>
        <taxon>Spermatophyta</taxon>
        <taxon>Magnoliopsida</taxon>
        <taxon>eudicotyledons</taxon>
        <taxon>Gunneridae</taxon>
        <taxon>Pentapetalae</taxon>
        <taxon>rosids</taxon>
        <taxon>fabids</taxon>
        <taxon>Rosales</taxon>
        <taxon>Cannabaceae</taxon>
        <taxon>Trema</taxon>
    </lineage>
</organism>